<comment type="caution">
    <text evidence="1">The sequence shown here is derived from an EMBL/GenBank/DDBJ whole genome shotgun (WGS) entry which is preliminary data.</text>
</comment>
<evidence type="ECO:0000313" key="2">
    <source>
        <dbReference type="Proteomes" id="UP000521943"/>
    </source>
</evidence>
<dbReference type="EMBL" id="JACGCI010000044">
    <property type="protein sequence ID" value="KAF6752409.1"/>
    <property type="molecule type" value="Genomic_DNA"/>
</dbReference>
<gene>
    <name evidence="1" type="ORF">DFP72DRAFT_849884</name>
</gene>
<keyword evidence="2" id="KW-1185">Reference proteome</keyword>
<name>A0A8H6HSK3_9AGAR</name>
<dbReference type="AlphaFoldDB" id="A0A8H6HSK3"/>
<accession>A0A8H6HSK3</accession>
<dbReference type="Proteomes" id="UP000521943">
    <property type="component" value="Unassembled WGS sequence"/>
</dbReference>
<sequence>MTPTTSAPKTRNRDVRLLKGIVTDPALDSTVEGDGCSTARCKVLTSHLAMNAYRLALQILRARNTERWGAKALMQDDMRSTFAWLYILLKHDMKLPRKLVTSRVNYRARRPKGSKGKDARPGVTWASTEGEALIDYELLNTLGFNHILVGDTRTFNSQEEVNCCLFNLLYDPQSNDYRLEQATQVNEGPYTALAPLLFGITLSGSPFTGGRVEVDTPFVFLRRVGIEVKTGDEVVIGKGEAILSSTGDKYSRSSSARIPEDIFDSLSLAHLGDITFQMDANGIFVLNAIHVLFPSIQPATGLRIRVILGFEWDEYGIDAQSSQGASGYEHNIWDWM</sequence>
<proteinExistence type="predicted"/>
<organism evidence="1 2">
    <name type="scientific">Ephemerocybe angulata</name>
    <dbReference type="NCBI Taxonomy" id="980116"/>
    <lineage>
        <taxon>Eukaryota</taxon>
        <taxon>Fungi</taxon>
        <taxon>Dikarya</taxon>
        <taxon>Basidiomycota</taxon>
        <taxon>Agaricomycotina</taxon>
        <taxon>Agaricomycetes</taxon>
        <taxon>Agaricomycetidae</taxon>
        <taxon>Agaricales</taxon>
        <taxon>Agaricineae</taxon>
        <taxon>Psathyrellaceae</taxon>
        <taxon>Ephemerocybe</taxon>
    </lineage>
</organism>
<protein>
    <submittedName>
        <fullName evidence="1">Uncharacterized protein</fullName>
    </submittedName>
</protein>
<evidence type="ECO:0000313" key="1">
    <source>
        <dbReference type="EMBL" id="KAF6752409.1"/>
    </source>
</evidence>
<reference evidence="1 2" key="1">
    <citation type="submission" date="2020-07" db="EMBL/GenBank/DDBJ databases">
        <title>Comparative genomics of pyrophilous fungi reveals a link between fire events and developmental genes.</title>
        <authorList>
            <consortium name="DOE Joint Genome Institute"/>
            <person name="Steindorff A.S."/>
            <person name="Carver A."/>
            <person name="Calhoun S."/>
            <person name="Stillman K."/>
            <person name="Liu H."/>
            <person name="Lipzen A."/>
            <person name="Pangilinan J."/>
            <person name="Labutti K."/>
            <person name="Bruns T.D."/>
            <person name="Grigoriev I.V."/>
        </authorList>
    </citation>
    <scope>NUCLEOTIDE SEQUENCE [LARGE SCALE GENOMIC DNA]</scope>
    <source>
        <strain evidence="1 2">CBS 144469</strain>
    </source>
</reference>